<dbReference type="Gene3D" id="3.40.1190.20">
    <property type="match status" value="1"/>
</dbReference>
<dbReference type="Pfam" id="PF08543">
    <property type="entry name" value="Phos_pyr_kin"/>
    <property type="match status" value="1"/>
</dbReference>
<dbReference type="EMBL" id="JBBEUB010000013">
    <property type="protein sequence ID" value="MEJ2905518.1"/>
    <property type="molecule type" value="Genomic_DNA"/>
</dbReference>
<keyword evidence="4" id="KW-0808">Transferase</keyword>
<sequence>MIANRPYAISIAGFDPSAGAGVLADVKCFEQHHVYGFGICSALTVQTDSEFLKNNWLDSLQIIAQLEPLMARFKVSACKIGLIKDVSVLREVVSFLRAKDSDLKIIVDPVLKASSGYEFHDWANGMEILSPVLEQIDLITPNYNEMLSLGAEAMDVSHTAKLWAQYCAVLLKGGHSIAAPGTDYLYEQDDTYEFSSGVDQIHQKHGSGCVLSAAIAANVALGYPLKQACGNAKLYIEKFLNSNNTLLGYHSL</sequence>
<gene>
    <name evidence="4" type="ORF">WAE58_23950</name>
</gene>
<keyword evidence="5" id="KW-1185">Reference proteome</keyword>
<dbReference type="InterPro" id="IPR013749">
    <property type="entry name" value="PM/HMP-P_kinase-1"/>
</dbReference>
<evidence type="ECO:0000313" key="4">
    <source>
        <dbReference type="EMBL" id="MEJ2905518.1"/>
    </source>
</evidence>
<protein>
    <recommendedName>
        <fullName evidence="2">hydroxymethylpyrimidine kinase</fullName>
        <ecNumber evidence="2">2.7.1.49</ecNumber>
    </recommendedName>
</protein>
<dbReference type="GO" id="GO:0016301">
    <property type="term" value="F:kinase activity"/>
    <property type="evidence" value="ECO:0007669"/>
    <property type="project" value="UniProtKB-KW"/>
</dbReference>
<evidence type="ECO:0000256" key="2">
    <source>
        <dbReference type="ARBA" id="ARBA00012135"/>
    </source>
</evidence>
<dbReference type="Proteomes" id="UP001378956">
    <property type="component" value="Unassembled WGS sequence"/>
</dbReference>
<reference evidence="4 5" key="1">
    <citation type="submission" date="2024-03" db="EMBL/GenBank/DDBJ databases">
        <title>Sequence of Lycoming College Course Isolates.</title>
        <authorList>
            <person name="Plotts O."/>
            <person name="Newman J."/>
        </authorList>
    </citation>
    <scope>NUCLEOTIDE SEQUENCE [LARGE SCALE GENOMIC DNA]</scope>
    <source>
        <strain evidence="4 5">CJB-3</strain>
    </source>
</reference>
<comment type="caution">
    <text evidence="4">The sequence shown here is derived from an EMBL/GenBank/DDBJ whole genome shotgun (WGS) entry which is preliminary data.</text>
</comment>
<comment type="pathway">
    <text evidence="1">Cofactor biosynthesis; thiamine diphosphate biosynthesis.</text>
</comment>
<dbReference type="PANTHER" id="PTHR20858">
    <property type="entry name" value="PHOSPHOMETHYLPYRIMIDINE KINASE"/>
    <property type="match status" value="1"/>
</dbReference>
<dbReference type="EC" id="2.7.1.49" evidence="2"/>
<accession>A0ABU8NTB5</accession>
<dbReference type="RefSeq" id="WP_288882792.1">
    <property type="nucleotide sequence ID" value="NZ_CBFGNQ010000029.1"/>
</dbReference>
<keyword evidence="4" id="KW-0418">Kinase</keyword>
<name>A0ABU8NTB5_9SPHI</name>
<dbReference type="InterPro" id="IPR029056">
    <property type="entry name" value="Ribokinase-like"/>
</dbReference>
<dbReference type="CDD" id="cd01169">
    <property type="entry name" value="HMPP_kinase"/>
    <property type="match status" value="1"/>
</dbReference>
<dbReference type="PANTHER" id="PTHR20858:SF17">
    <property type="entry name" value="HYDROXYMETHYLPYRIMIDINE_PHOSPHOMETHYLPYRIMIDINE KINASE THI20-RELATED"/>
    <property type="match status" value="1"/>
</dbReference>
<dbReference type="InterPro" id="IPR004399">
    <property type="entry name" value="HMP/HMP-P_kinase_dom"/>
</dbReference>
<proteinExistence type="predicted"/>
<evidence type="ECO:0000256" key="1">
    <source>
        <dbReference type="ARBA" id="ARBA00004948"/>
    </source>
</evidence>
<dbReference type="SUPFAM" id="SSF53613">
    <property type="entry name" value="Ribokinase-like"/>
    <property type="match status" value="1"/>
</dbReference>
<organism evidence="4 5">
    <name type="scientific">Pedobacter panaciterrae</name>
    <dbReference type="NCBI Taxonomy" id="363849"/>
    <lineage>
        <taxon>Bacteria</taxon>
        <taxon>Pseudomonadati</taxon>
        <taxon>Bacteroidota</taxon>
        <taxon>Sphingobacteriia</taxon>
        <taxon>Sphingobacteriales</taxon>
        <taxon>Sphingobacteriaceae</taxon>
        <taxon>Pedobacter</taxon>
    </lineage>
</organism>
<evidence type="ECO:0000259" key="3">
    <source>
        <dbReference type="Pfam" id="PF08543"/>
    </source>
</evidence>
<feature type="domain" description="Pyridoxamine kinase/Phosphomethylpyrimidine kinase" evidence="3">
    <location>
        <begin position="15"/>
        <end position="243"/>
    </location>
</feature>
<evidence type="ECO:0000313" key="5">
    <source>
        <dbReference type="Proteomes" id="UP001378956"/>
    </source>
</evidence>